<dbReference type="Pfam" id="PF06114">
    <property type="entry name" value="Peptidase_M78"/>
    <property type="match status" value="1"/>
</dbReference>
<reference evidence="2" key="1">
    <citation type="submission" date="2024-05" db="EMBL/GenBank/DDBJ databases">
        <title>Whole genome shotgun sequence of Streptomyces violascens NBRC 12920.</title>
        <authorList>
            <person name="Komaki H."/>
            <person name="Tamura T."/>
        </authorList>
    </citation>
    <scope>NUCLEOTIDE SEQUENCE</scope>
    <source>
        <strain evidence="2">NBRC 12920</strain>
    </source>
</reference>
<dbReference type="InterPro" id="IPR010359">
    <property type="entry name" value="IrrE_HExxH"/>
</dbReference>
<dbReference type="InterPro" id="IPR052345">
    <property type="entry name" value="Rad_response_metalloprotease"/>
</dbReference>
<dbReference type="Proteomes" id="UP001050808">
    <property type="component" value="Unassembled WGS sequence"/>
</dbReference>
<gene>
    <name evidence="2" type="ORF">Sviol_01060</name>
</gene>
<sequence>MASENWPSLKAARTRAKTLVNKFDLKPPVDVKALLLARAQVEYVDWSHECDAVTVLGEELPRVFVRSGLHPLRERFTLAHELAHIELAWHSGTVDCSVDSDSIGSEFSVAAASGMQEREANEFASRFLVPDRWLSPLVSAMTSIDRDSMQLVLDQLATAEISAQAGLIALSRHLFPGHAFFVDESFAISRGTAWPGIPPLDICEIERYLERAVAVEEFAHQGRTVYWALTVPSRDRSEEEEHAFLDARTPNQVLVSSCSRVFGEEHAKTKAMSINGVVGGMTRNIELHWHENAIISVVWQRIQDNSELQEILTDHEFPLYLHKRARVIVERRAERAAG</sequence>
<keyword evidence="3" id="KW-1185">Reference proteome</keyword>
<evidence type="ECO:0000259" key="1">
    <source>
        <dbReference type="Pfam" id="PF06114"/>
    </source>
</evidence>
<dbReference type="EMBL" id="BNDY01000001">
    <property type="protein sequence ID" value="GHI35698.1"/>
    <property type="molecule type" value="Genomic_DNA"/>
</dbReference>
<evidence type="ECO:0000313" key="2">
    <source>
        <dbReference type="EMBL" id="GHI35698.1"/>
    </source>
</evidence>
<evidence type="ECO:0000313" key="3">
    <source>
        <dbReference type="Proteomes" id="UP001050808"/>
    </source>
</evidence>
<dbReference type="RefSeq" id="WP_189961781.1">
    <property type="nucleotide sequence ID" value="NZ_BMUA01000003.1"/>
</dbReference>
<name>A0ABQ3QEI1_9ACTN</name>
<feature type="domain" description="IrrE N-terminal-like" evidence="1">
    <location>
        <begin position="60"/>
        <end position="147"/>
    </location>
</feature>
<accession>A0ABQ3QEI1</accession>
<comment type="caution">
    <text evidence="2">The sequence shown here is derived from an EMBL/GenBank/DDBJ whole genome shotgun (WGS) entry which is preliminary data.</text>
</comment>
<proteinExistence type="predicted"/>
<dbReference type="PANTHER" id="PTHR43236:SF1">
    <property type="entry name" value="BLL7220 PROTEIN"/>
    <property type="match status" value="1"/>
</dbReference>
<dbReference type="Gene3D" id="1.10.10.2910">
    <property type="match status" value="1"/>
</dbReference>
<organism evidence="2 3">
    <name type="scientific">Streptomyces violascens</name>
    <dbReference type="NCBI Taxonomy" id="67381"/>
    <lineage>
        <taxon>Bacteria</taxon>
        <taxon>Bacillati</taxon>
        <taxon>Actinomycetota</taxon>
        <taxon>Actinomycetes</taxon>
        <taxon>Kitasatosporales</taxon>
        <taxon>Streptomycetaceae</taxon>
        <taxon>Streptomyces</taxon>
    </lineage>
</organism>
<dbReference type="PANTHER" id="PTHR43236">
    <property type="entry name" value="ANTITOXIN HIGA1"/>
    <property type="match status" value="1"/>
</dbReference>
<protein>
    <recommendedName>
        <fullName evidence="1">IrrE N-terminal-like domain-containing protein</fullName>
    </recommendedName>
</protein>